<protein>
    <submittedName>
        <fullName evidence="1">PhoLip_ATPase_C domain-containing protein</fullName>
    </submittedName>
</protein>
<sequence length="51" mass="5814">LRNAIYQVVFLTVFDTWWKGIPCISAILPFLSFLPSIVQKFNPDDDAVAGW</sequence>
<dbReference type="WBParaSite" id="BTMF_0001753601-mRNA-1">
    <property type="protein sequence ID" value="BTMF_0001753601-mRNA-1"/>
    <property type="gene ID" value="BTMF_0001753601"/>
</dbReference>
<proteinExistence type="predicted"/>
<organism evidence="1">
    <name type="scientific">Brugia timori</name>
    <dbReference type="NCBI Taxonomy" id="42155"/>
    <lineage>
        <taxon>Eukaryota</taxon>
        <taxon>Metazoa</taxon>
        <taxon>Ecdysozoa</taxon>
        <taxon>Nematoda</taxon>
        <taxon>Chromadorea</taxon>
        <taxon>Rhabditida</taxon>
        <taxon>Spirurina</taxon>
        <taxon>Spiruromorpha</taxon>
        <taxon>Filarioidea</taxon>
        <taxon>Onchocercidae</taxon>
        <taxon>Brugia</taxon>
    </lineage>
</organism>
<evidence type="ECO:0000313" key="1">
    <source>
        <dbReference type="WBParaSite" id="BTMF_0001753601-mRNA-1"/>
    </source>
</evidence>
<reference evidence="1" key="1">
    <citation type="submission" date="2017-02" db="UniProtKB">
        <authorList>
            <consortium name="WormBaseParasite"/>
        </authorList>
    </citation>
    <scope>IDENTIFICATION</scope>
</reference>
<dbReference type="AlphaFoldDB" id="A0A0R3RBW7"/>
<accession>A0A0R3RBW7</accession>
<name>A0A0R3RBW7_9BILA</name>